<dbReference type="EMBL" id="LC050212">
    <property type="protein sequence ID" value="BAT21212.1"/>
    <property type="molecule type" value="Genomic_DNA"/>
</dbReference>
<evidence type="ECO:0000256" key="4">
    <source>
        <dbReference type="ARBA" id="ARBA00022547"/>
    </source>
</evidence>
<keyword evidence="10" id="KW-0066">ATP synthesis</keyword>
<dbReference type="AlphaFoldDB" id="A0A0S3M480"/>
<gene>
    <name evidence="13" type="primary">ATP6</name>
</gene>
<dbReference type="CTD" id="4508"/>
<keyword evidence="6" id="KW-0375">Hydrogen ion transport</keyword>
<evidence type="ECO:0000256" key="10">
    <source>
        <dbReference type="ARBA" id="ARBA00023310"/>
    </source>
</evidence>
<dbReference type="GeneID" id="26373709"/>
<dbReference type="Pfam" id="PF00119">
    <property type="entry name" value="ATP-synt_A"/>
    <property type="match status" value="1"/>
</dbReference>
<evidence type="ECO:0000256" key="1">
    <source>
        <dbReference type="ARBA" id="ARBA00004141"/>
    </source>
</evidence>
<dbReference type="PANTHER" id="PTHR11410:SF0">
    <property type="entry name" value="ATP SYNTHASE SUBUNIT A"/>
    <property type="match status" value="1"/>
</dbReference>
<dbReference type="InterPro" id="IPR023011">
    <property type="entry name" value="ATP_synth_F0_asu_AS"/>
</dbReference>
<keyword evidence="13" id="KW-0496">Mitochondrion</keyword>
<keyword evidence="4" id="KW-0138">CF(0)</keyword>
<comment type="subcellular location">
    <subcellularLocation>
        <location evidence="1">Membrane</location>
        <topology evidence="1">Multi-pass membrane protein</topology>
    </subcellularLocation>
    <subcellularLocation>
        <location evidence="11">Mitochondrion inner membrane</location>
        <topology evidence="11">Multi-pass membrane protein</topology>
    </subcellularLocation>
</comment>
<geneLocation type="mitochondrion" evidence="13"/>
<dbReference type="PANTHER" id="PTHR11410">
    <property type="entry name" value="ATP SYNTHASE SUBUNIT A"/>
    <property type="match status" value="1"/>
</dbReference>
<evidence type="ECO:0000256" key="11">
    <source>
        <dbReference type="RuleBase" id="RU004450"/>
    </source>
</evidence>
<feature type="transmembrane region" description="Helical" evidence="12">
    <location>
        <begin position="80"/>
        <end position="100"/>
    </location>
</feature>
<evidence type="ECO:0000256" key="3">
    <source>
        <dbReference type="ARBA" id="ARBA00022448"/>
    </source>
</evidence>
<dbReference type="GO" id="GO:0046933">
    <property type="term" value="F:proton-transporting ATP synthase activity, rotational mechanism"/>
    <property type="evidence" value="ECO:0007669"/>
    <property type="project" value="TreeGrafter"/>
</dbReference>
<organism evidence="13">
    <name type="scientific">Strongyloides stercoralis</name>
    <name type="common">Threadworm</name>
    <dbReference type="NCBI Taxonomy" id="6248"/>
    <lineage>
        <taxon>Eukaryota</taxon>
        <taxon>Metazoa</taxon>
        <taxon>Ecdysozoa</taxon>
        <taxon>Nematoda</taxon>
        <taxon>Chromadorea</taxon>
        <taxon>Rhabditida</taxon>
        <taxon>Tylenchina</taxon>
        <taxon>Panagrolaimomorpha</taxon>
        <taxon>Strongyloidoidea</taxon>
        <taxon>Strongyloididae</taxon>
        <taxon>Strongyloides</taxon>
    </lineage>
</organism>
<name>A0A0S3M480_STRER</name>
<dbReference type="GO" id="GO:0005743">
    <property type="term" value="C:mitochondrial inner membrane"/>
    <property type="evidence" value="ECO:0007669"/>
    <property type="project" value="UniProtKB-SubCell"/>
</dbReference>
<dbReference type="PROSITE" id="PS00449">
    <property type="entry name" value="ATPASE_A"/>
    <property type="match status" value="1"/>
</dbReference>
<dbReference type="InterPro" id="IPR035908">
    <property type="entry name" value="F0_ATP_A_sf"/>
</dbReference>
<dbReference type="GO" id="GO:0045259">
    <property type="term" value="C:proton-transporting ATP synthase complex"/>
    <property type="evidence" value="ECO:0007669"/>
    <property type="project" value="UniProtKB-KW"/>
</dbReference>
<protein>
    <recommendedName>
        <fullName evidence="11">ATP synthase subunit a</fullName>
    </recommendedName>
</protein>
<dbReference type="CDD" id="cd00310">
    <property type="entry name" value="ATP-synt_Fo_a_6"/>
    <property type="match status" value="1"/>
</dbReference>
<evidence type="ECO:0000256" key="7">
    <source>
        <dbReference type="ARBA" id="ARBA00022989"/>
    </source>
</evidence>
<dbReference type="Gene3D" id="1.20.120.220">
    <property type="entry name" value="ATP synthase, F0 complex, subunit A"/>
    <property type="match status" value="1"/>
</dbReference>
<keyword evidence="7 12" id="KW-1133">Transmembrane helix</keyword>
<dbReference type="PRINTS" id="PR00123">
    <property type="entry name" value="ATPASEA"/>
</dbReference>
<accession>A0A0S3M480</accession>
<evidence type="ECO:0000256" key="8">
    <source>
        <dbReference type="ARBA" id="ARBA00023065"/>
    </source>
</evidence>
<proteinExistence type="inferred from homology"/>
<feature type="transmembrane region" description="Helical" evidence="12">
    <location>
        <begin position="49"/>
        <end position="73"/>
    </location>
</feature>
<evidence type="ECO:0000256" key="5">
    <source>
        <dbReference type="ARBA" id="ARBA00022692"/>
    </source>
</evidence>
<dbReference type="InterPro" id="IPR000568">
    <property type="entry name" value="ATP_synth_F0_asu"/>
</dbReference>
<dbReference type="RefSeq" id="YP_009186384.1">
    <property type="nucleotide sequence ID" value="NC_028624.1"/>
</dbReference>
<keyword evidence="8" id="KW-0406">Ion transport</keyword>
<reference evidence="13" key="1">
    <citation type="submission" date="2015-04" db="EMBL/GenBank/DDBJ databases">
        <title>Genome, transcriptome and proteome adaptations to nematode parasitism in Strongyloides.</title>
        <authorList>
            <person name="Hunt V."/>
            <person name="Tsai I.J."/>
            <person name="Coghlan A."/>
            <person name="Reid A.J."/>
            <person name="Holroyd N."/>
            <person name="Foth B."/>
            <person name="Tracey A."/>
            <person name="Cotton J.A."/>
            <person name="Stanley E."/>
            <person name="Beasley H."/>
            <person name="Bennett H."/>
            <person name="Brooks K."/>
            <person name="Kikuchi T."/>
            <person name="Viney M."/>
            <person name="Berriman M."/>
        </authorList>
    </citation>
    <scope>NUCLEOTIDE SEQUENCE</scope>
    <source>
        <strain evidence="13">PV001</strain>
    </source>
</reference>
<comment type="similarity">
    <text evidence="2">Belongs to the ATPase A chain family.</text>
</comment>
<sequence>MDFFNFFDFFLFVFILQFIFCQKDGLINVFSNKFFSFLVGVFSYNSSCFISYIFSSFIFVFLLTCCFGGYFSYSFCPLGIIEFTFFFSFVSWFSTFLFLISSQKFSVYMKKSGDGFFKTFFLLFVEIISEFSRPIALSVRLFANIMVGHVISACFYVFFECIFGFSFLIVFAIIFECFVFILQSYIFSRLVYLYINE</sequence>
<dbReference type="SUPFAM" id="SSF81336">
    <property type="entry name" value="F1F0 ATP synthase subunit A"/>
    <property type="match status" value="1"/>
</dbReference>
<evidence type="ECO:0000256" key="9">
    <source>
        <dbReference type="ARBA" id="ARBA00023136"/>
    </source>
</evidence>
<evidence type="ECO:0000256" key="6">
    <source>
        <dbReference type="ARBA" id="ARBA00022781"/>
    </source>
</evidence>
<keyword evidence="5 12" id="KW-0812">Transmembrane</keyword>
<feature type="transmembrane region" description="Helical" evidence="12">
    <location>
        <begin position="165"/>
        <end position="187"/>
    </location>
</feature>
<evidence type="ECO:0000256" key="12">
    <source>
        <dbReference type="SAM" id="Phobius"/>
    </source>
</evidence>
<keyword evidence="3" id="KW-0813">Transport</keyword>
<keyword evidence="9 12" id="KW-0472">Membrane</keyword>
<evidence type="ECO:0000256" key="2">
    <source>
        <dbReference type="ARBA" id="ARBA00006810"/>
    </source>
</evidence>
<evidence type="ECO:0000313" key="13">
    <source>
        <dbReference type="EMBL" id="BAT21212.1"/>
    </source>
</evidence>
<dbReference type="InterPro" id="IPR045083">
    <property type="entry name" value="ATP_synth_F0_asu_bact/mt"/>
</dbReference>
<feature type="transmembrane region" description="Helical" evidence="12">
    <location>
        <begin position="141"/>
        <end position="159"/>
    </location>
</feature>